<dbReference type="STRING" id="68775.A0A5C3LMH8"/>
<protein>
    <submittedName>
        <fullName evidence="1">Uncharacterized protein</fullName>
    </submittedName>
</protein>
<evidence type="ECO:0000313" key="1">
    <source>
        <dbReference type="EMBL" id="TFK33787.1"/>
    </source>
</evidence>
<organism evidence="1 2">
    <name type="scientific">Crucibulum laeve</name>
    <dbReference type="NCBI Taxonomy" id="68775"/>
    <lineage>
        <taxon>Eukaryota</taxon>
        <taxon>Fungi</taxon>
        <taxon>Dikarya</taxon>
        <taxon>Basidiomycota</taxon>
        <taxon>Agaricomycotina</taxon>
        <taxon>Agaricomycetes</taxon>
        <taxon>Agaricomycetidae</taxon>
        <taxon>Agaricales</taxon>
        <taxon>Agaricineae</taxon>
        <taxon>Nidulariaceae</taxon>
        <taxon>Crucibulum</taxon>
    </lineage>
</organism>
<accession>A0A5C3LMH8</accession>
<sequence>MYLAISQGESVHDDRERCYPERYFDIEDGNLKDNDEVLALGFGRIKWVGKYMGSSAMHLVIASILPTFESKKAAGDAIETDDKYTELHQVHAEEIVIHGRMC</sequence>
<dbReference type="GO" id="GO:0004497">
    <property type="term" value="F:monooxygenase activity"/>
    <property type="evidence" value="ECO:0007669"/>
    <property type="project" value="InterPro"/>
</dbReference>
<dbReference type="EMBL" id="ML213641">
    <property type="protein sequence ID" value="TFK33787.1"/>
    <property type="molecule type" value="Genomic_DNA"/>
</dbReference>
<dbReference type="GO" id="GO:0020037">
    <property type="term" value="F:heme binding"/>
    <property type="evidence" value="ECO:0007669"/>
    <property type="project" value="InterPro"/>
</dbReference>
<dbReference type="GO" id="GO:0016705">
    <property type="term" value="F:oxidoreductase activity, acting on paired donors, with incorporation or reduction of molecular oxygen"/>
    <property type="evidence" value="ECO:0007669"/>
    <property type="project" value="InterPro"/>
</dbReference>
<keyword evidence="2" id="KW-1185">Reference proteome</keyword>
<gene>
    <name evidence="1" type="ORF">BDQ12DRAFT_715639</name>
</gene>
<evidence type="ECO:0000313" key="2">
    <source>
        <dbReference type="Proteomes" id="UP000308652"/>
    </source>
</evidence>
<dbReference type="Proteomes" id="UP000308652">
    <property type="component" value="Unassembled WGS sequence"/>
</dbReference>
<dbReference type="AlphaFoldDB" id="A0A5C3LMH8"/>
<name>A0A5C3LMH8_9AGAR</name>
<dbReference type="OrthoDB" id="3934656at2759"/>
<reference evidence="1 2" key="1">
    <citation type="journal article" date="2019" name="Nat. Ecol. Evol.">
        <title>Megaphylogeny resolves global patterns of mushroom evolution.</title>
        <authorList>
            <person name="Varga T."/>
            <person name="Krizsan K."/>
            <person name="Foldi C."/>
            <person name="Dima B."/>
            <person name="Sanchez-Garcia M."/>
            <person name="Sanchez-Ramirez S."/>
            <person name="Szollosi G.J."/>
            <person name="Szarkandi J.G."/>
            <person name="Papp V."/>
            <person name="Albert L."/>
            <person name="Andreopoulos W."/>
            <person name="Angelini C."/>
            <person name="Antonin V."/>
            <person name="Barry K.W."/>
            <person name="Bougher N.L."/>
            <person name="Buchanan P."/>
            <person name="Buyck B."/>
            <person name="Bense V."/>
            <person name="Catcheside P."/>
            <person name="Chovatia M."/>
            <person name="Cooper J."/>
            <person name="Damon W."/>
            <person name="Desjardin D."/>
            <person name="Finy P."/>
            <person name="Geml J."/>
            <person name="Haridas S."/>
            <person name="Hughes K."/>
            <person name="Justo A."/>
            <person name="Karasinski D."/>
            <person name="Kautmanova I."/>
            <person name="Kiss B."/>
            <person name="Kocsube S."/>
            <person name="Kotiranta H."/>
            <person name="LaButti K.M."/>
            <person name="Lechner B.E."/>
            <person name="Liimatainen K."/>
            <person name="Lipzen A."/>
            <person name="Lukacs Z."/>
            <person name="Mihaltcheva S."/>
            <person name="Morgado L.N."/>
            <person name="Niskanen T."/>
            <person name="Noordeloos M.E."/>
            <person name="Ohm R.A."/>
            <person name="Ortiz-Santana B."/>
            <person name="Ovrebo C."/>
            <person name="Racz N."/>
            <person name="Riley R."/>
            <person name="Savchenko A."/>
            <person name="Shiryaev A."/>
            <person name="Soop K."/>
            <person name="Spirin V."/>
            <person name="Szebenyi C."/>
            <person name="Tomsovsky M."/>
            <person name="Tulloss R.E."/>
            <person name="Uehling J."/>
            <person name="Grigoriev I.V."/>
            <person name="Vagvolgyi C."/>
            <person name="Papp T."/>
            <person name="Martin F.M."/>
            <person name="Miettinen O."/>
            <person name="Hibbett D.S."/>
            <person name="Nagy L.G."/>
        </authorList>
    </citation>
    <scope>NUCLEOTIDE SEQUENCE [LARGE SCALE GENOMIC DNA]</scope>
    <source>
        <strain evidence="1 2">CBS 166.37</strain>
    </source>
</reference>
<dbReference type="GO" id="GO:0005506">
    <property type="term" value="F:iron ion binding"/>
    <property type="evidence" value="ECO:0007669"/>
    <property type="project" value="InterPro"/>
</dbReference>
<proteinExistence type="predicted"/>
<dbReference type="Gene3D" id="1.10.630.10">
    <property type="entry name" value="Cytochrome P450"/>
    <property type="match status" value="1"/>
</dbReference>
<dbReference type="InterPro" id="IPR036396">
    <property type="entry name" value="Cyt_P450_sf"/>
</dbReference>